<dbReference type="GO" id="GO:0006629">
    <property type="term" value="P:lipid metabolic process"/>
    <property type="evidence" value="ECO:0007669"/>
    <property type="project" value="InterPro"/>
</dbReference>
<dbReference type="PANTHER" id="PTHR45856:SF24">
    <property type="entry name" value="FUNGAL LIPASE-LIKE DOMAIN-CONTAINING PROTEIN"/>
    <property type="match status" value="1"/>
</dbReference>
<sequence length="415" mass="46646">MAEQRKQETRRAQRLGEFSVLEWEQRLRDELVTGGLWIPDTQAPDYRTLRPYGPVTTPGFPIYENLEERLAETKEHPDEVVAHVLATCAAYSYSDTATVSMIMARLGLEQNVCRTFTSFVDPMFIRSTAFLIQSRSGRVAILCYRGTELTSFVNWLTDADVAVTRMEYGLGDRGANVHAGFYRNVRATRYQVVQALKQAQESRSVRVPLPCETNGTAPSRTERRLEALYITGHSLGAAMAAMMTVMLKHERKFAVGEDELASLLRATYTFGQPMIGDPAFAKGCEENEFLRTKVLRFIYDNDVVPHLPPRSTGPFQHFGREYRYHIPNLQNSICELLGYLGCVQGGQNGTWREEKKPTGQSLTAFGGFGLAGASFLLKKIKPMRSLPFPYSFDDHSPINYVQALTPPGVQNEFGD</sequence>
<dbReference type="RefSeq" id="WP_067915840.1">
    <property type="nucleotide sequence ID" value="NZ_BSRZ01000006.1"/>
</dbReference>
<accession>A0A9W6PXV3</accession>
<dbReference type="SUPFAM" id="SSF53474">
    <property type="entry name" value="alpha/beta-Hydrolases"/>
    <property type="match status" value="1"/>
</dbReference>
<name>A0A9W6PXV3_9ACTN</name>
<dbReference type="InterPro" id="IPR002921">
    <property type="entry name" value="Fungal_lipase-type"/>
</dbReference>
<proteinExistence type="predicted"/>
<dbReference type="PANTHER" id="PTHR45856">
    <property type="entry name" value="ALPHA/BETA-HYDROLASES SUPERFAMILY PROTEIN"/>
    <property type="match status" value="1"/>
</dbReference>
<keyword evidence="3" id="KW-1185">Reference proteome</keyword>
<organism evidence="2 3">
    <name type="scientific">Actinomadura rubrobrunea</name>
    <dbReference type="NCBI Taxonomy" id="115335"/>
    <lineage>
        <taxon>Bacteria</taxon>
        <taxon>Bacillati</taxon>
        <taxon>Actinomycetota</taxon>
        <taxon>Actinomycetes</taxon>
        <taxon>Streptosporangiales</taxon>
        <taxon>Thermomonosporaceae</taxon>
        <taxon>Actinomadura</taxon>
    </lineage>
</organism>
<dbReference type="AlphaFoldDB" id="A0A9W6PXV3"/>
<dbReference type="CDD" id="cd00519">
    <property type="entry name" value="Lipase_3"/>
    <property type="match status" value="1"/>
</dbReference>
<dbReference type="Proteomes" id="UP001165124">
    <property type="component" value="Unassembled WGS sequence"/>
</dbReference>
<dbReference type="InterPro" id="IPR051218">
    <property type="entry name" value="Sec_MonoDiacylglyc_Lipase"/>
</dbReference>
<gene>
    <name evidence="2" type="ORF">Arub01_29510</name>
</gene>
<evidence type="ECO:0000313" key="3">
    <source>
        <dbReference type="Proteomes" id="UP001165124"/>
    </source>
</evidence>
<protein>
    <recommendedName>
        <fullName evidence="1">Fungal lipase-type domain-containing protein</fullName>
    </recommendedName>
</protein>
<comment type="caution">
    <text evidence="2">The sequence shown here is derived from an EMBL/GenBank/DDBJ whole genome shotgun (WGS) entry which is preliminary data.</text>
</comment>
<dbReference type="Gene3D" id="3.40.50.1820">
    <property type="entry name" value="alpha/beta hydrolase"/>
    <property type="match status" value="1"/>
</dbReference>
<evidence type="ECO:0000259" key="1">
    <source>
        <dbReference type="Pfam" id="PF01764"/>
    </source>
</evidence>
<evidence type="ECO:0000313" key="2">
    <source>
        <dbReference type="EMBL" id="GLW64707.1"/>
    </source>
</evidence>
<dbReference type="Pfam" id="PF01764">
    <property type="entry name" value="Lipase_3"/>
    <property type="match status" value="1"/>
</dbReference>
<reference evidence="2" key="1">
    <citation type="submission" date="2023-02" db="EMBL/GenBank/DDBJ databases">
        <title>Actinomadura rubrobrunea NBRC 14622.</title>
        <authorList>
            <person name="Ichikawa N."/>
            <person name="Sato H."/>
            <person name="Tonouchi N."/>
        </authorList>
    </citation>
    <scope>NUCLEOTIDE SEQUENCE</scope>
    <source>
        <strain evidence="2">NBRC 14622</strain>
    </source>
</reference>
<feature type="domain" description="Fungal lipase-type" evidence="1">
    <location>
        <begin position="142"/>
        <end position="310"/>
    </location>
</feature>
<dbReference type="EMBL" id="BSRZ01000006">
    <property type="protein sequence ID" value="GLW64707.1"/>
    <property type="molecule type" value="Genomic_DNA"/>
</dbReference>
<dbReference type="InterPro" id="IPR029058">
    <property type="entry name" value="AB_hydrolase_fold"/>
</dbReference>